<dbReference type="Gene3D" id="1.20.1280.50">
    <property type="match status" value="1"/>
</dbReference>
<dbReference type="PANTHER" id="PTHR31111">
    <property type="entry name" value="BNAA05G37150D PROTEIN-RELATED"/>
    <property type="match status" value="1"/>
</dbReference>
<dbReference type="PANTHER" id="PTHR31111:SF94">
    <property type="entry name" value="E3 UBIQUITIN-PROTEIN LIGASE SGIP1"/>
    <property type="match status" value="1"/>
</dbReference>
<organism evidence="2 3">
    <name type="scientific">Camelina sativa</name>
    <name type="common">False flax</name>
    <name type="synonym">Myagrum sativum</name>
    <dbReference type="NCBI Taxonomy" id="90675"/>
    <lineage>
        <taxon>Eukaryota</taxon>
        <taxon>Viridiplantae</taxon>
        <taxon>Streptophyta</taxon>
        <taxon>Embryophyta</taxon>
        <taxon>Tracheophyta</taxon>
        <taxon>Spermatophyta</taxon>
        <taxon>Magnoliopsida</taxon>
        <taxon>eudicotyledons</taxon>
        <taxon>Gunneridae</taxon>
        <taxon>Pentapetalae</taxon>
        <taxon>rosids</taxon>
        <taxon>malvids</taxon>
        <taxon>Brassicales</taxon>
        <taxon>Brassicaceae</taxon>
        <taxon>Camelineae</taxon>
        <taxon>Camelina</taxon>
    </lineage>
</organism>
<sequence length="185" mass="21021">MSKCGSNKPSGEYPVLPVDVVINIMSRLPMKSMAQCRCVSKLWSSVIRRTNNNLLFPITFPDPPPRILLTIEYAGDLFFYTSPHNPDVNLSLVATFHHKTSGKDLYECSSEYHVLTIGTENENLLWREIQCCTTLYPLNLNESGICIDGVIYYPSEMEKGKPTIVCFDVRSEKFFLVSVETWQQG</sequence>
<dbReference type="RefSeq" id="XP_010481176.1">
    <property type="nucleotide sequence ID" value="XM_010482874.1"/>
</dbReference>
<dbReference type="InterPro" id="IPR001810">
    <property type="entry name" value="F-box_dom"/>
</dbReference>
<gene>
    <name evidence="3" type="primary">LOC104760022</name>
</gene>
<dbReference type="NCBIfam" id="TIGR01640">
    <property type="entry name" value="F_box_assoc_1"/>
    <property type="match status" value="1"/>
</dbReference>
<evidence type="ECO:0000313" key="3">
    <source>
        <dbReference type="RefSeq" id="XP_010481176.1"/>
    </source>
</evidence>
<reference evidence="3" key="2">
    <citation type="submission" date="2025-08" db="UniProtKB">
        <authorList>
            <consortium name="RefSeq"/>
        </authorList>
    </citation>
    <scope>IDENTIFICATION</scope>
    <source>
        <tissue evidence="3">Leaf</tissue>
    </source>
</reference>
<keyword evidence="2" id="KW-1185">Reference proteome</keyword>
<dbReference type="InterPro" id="IPR036047">
    <property type="entry name" value="F-box-like_dom_sf"/>
</dbReference>
<dbReference type="Pfam" id="PF08268">
    <property type="entry name" value="FBA_3"/>
    <property type="match status" value="1"/>
</dbReference>
<reference evidence="2" key="1">
    <citation type="journal article" date="2014" name="Nat. Commun.">
        <title>The emerging biofuel crop Camelina sativa retains a highly undifferentiated hexaploid genome structure.</title>
        <authorList>
            <person name="Kagale S."/>
            <person name="Koh C."/>
            <person name="Nixon J."/>
            <person name="Bollina V."/>
            <person name="Clarke W.E."/>
            <person name="Tuteja R."/>
            <person name="Spillane C."/>
            <person name="Robinson S.J."/>
            <person name="Links M.G."/>
            <person name="Clarke C."/>
            <person name="Higgins E.E."/>
            <person name="Huebert T."/>
            <person name="Sharpe A.G."/>
            <person name="Parkin I.A."/>
        </authorList>
    </citation>
    <scope>NUCLEOTIDE SEQUENCE [LARGE SCALE GENOMIC DNA]</scope>
    <source>
        <strain evidence="2">cv. DH55</strain>
    </source>
</reference>
<name>A0ABM0X5T2_CAMSA</name>
<protein>
    <submittedName>
        <fullName evidence="3">F-box protein At1g53550</fullName>
    </submittedName>
</protein>
<dbReference type="Proteomes" id="UP000694864">
    <property type="component" value="Chromosome 17"/>
</dbReference>
<dbReference type="Pfam" id="PF00646">
    <property type="entry name" value="F-box"/>
    <property type="match status" value="1"/>
</dbReference>
<dbReference type="GeneID" id="104760022"/>
<evidence type="ECO:0000313" key="2">
    <source>
        <dbReference type="Proteomes" id="UP000694864"/>
    </source>
</evidence>
<dbReference type="InterPro" id="IPR017451">
    <property type="entry name" value="F-box-assoc_interact_dom"/>
</dbReference>
<accession>A0ABM0X5T2</accession>
<dbReference type="SUPFAM" id="SSF81383">
    <property type="entry name" value="F-box domain"/>
    <property type="match status" value="1"/>
</dbReference>
<proteinExistence type="predicted"/>
<dbReference type="SMART" id="SM00256">
    <property type="entry name" value="FBOX"/>
    <property type="match status" value="1"/>
</dbReference>
<evidence type="ECO:0000259" key="1">
    <source>
        <dbReference type="SMART" id="SM00256"/>
    </source>
</evidence>
<dbReference type="InterPro" id="IPR013187">
    <property type="entry name" value="F-box-assoc_dom_typ3"/>
</dbReference>
<feature type="domain" description="F-box" evidence="1">
    <location>
        <begin position="16"/>
        <end position="56"/>
    </location>
</feature>